<evidence type="ECO:0000313" key="2">
    <source>
        <dbReference type="Proteomes" id="UP000326678"/>
    </source>
</evidence>
<dbReference type="KEGG" id="nsh:GXM_07671"/>
<accession>A0A5P8WBL6</accession>
<dbReference type="EMBL" id="CP045227">
    <property type="protein sequence ID" value="QFS50177.1"/>
    <property type="molecule type" value="Genomic_DNA"/>
</dbReference>
<dbReference type="AlphaFoldDB" id="A0A5P8WBL6"/>
<gene>
    <name evidence="1" type="ORF">GXM_07671</name>
</gene>
<proteinExistence type="predicted"/>
<protein>
    <submittedName>
        <fullName evidence="1">Uncharacterized protein</fullName>
    </submittedName>
</protein>
<sequence length="49" mass="6022">MKIRRQVWVSKCDRRQTNSQRKVQESKQGKSFHYFFSGEAYSLYHTRTH</sequence>
<dbReference type="Proteomes" id="UP000326678">
    <property type="component" value="Chromosome Gxm2"/>
</dbReference>
<organism evidence="1 2">
    <name type="scientific">Nostoc sphaeroides CCNUC1</name>
    <dbReference type="NCBI Taxonomy" id="2653204"/>
    <lineage>
        <taxon>Bacteria</taxon>
        <taxon>Bacillati</taxon>
        <taxon>Cyanobacteriota</taxon>
        <taxon>Cyanophyceae</taxon>
        <taxon>Nostocales</taxon>
        <taxon>Nostocaceae</taxon>
        <taxon>Nostoc</taxon>
    </lineage>
</organism>
<name>A0A5P8WBL6_9NOSO</name>
<evidence type="ECO:0000313" key="1">
    <source>
        <dbReference type="EMBL" id="QFS50177.1"/>
    </source>
</evidence>
<keyword evidence="2" id="KW-1185">Reference proteome</keyword>
<reference evidence="1 2" key="1">
    <citation type="submission" date="2019-10" db="EMBL/GenBank/DDBJ databases">
        <title>Genomic and transcriptomic insights into the perfect genentic adaptation of a filamentous nitrogen-fixing cyanobacterium to rice fields.</title>
        <authorList>
            <person name="Chen Z."/>
        </authorList>
    </citation>
    <scope>NUCLEOTIDE SEQUENCE [LARGE SCALE GENOMIC DNA]</scope>
    <source>
        <strain evidence="1">CCNUC1</strain>
    </source>
</reference>